<evidence type="ECO:0000256" key="12">
    <source>
        <dbReference type="RuleBase" id="RU362132"/>
    </source>
</evidence>
<dbReference type="SUPFAM" id="SSF52467">
    <property type="entry name" value="DHS-like NAD/FAD-binding domain"/>
    <property type="match status" value="1"/>
</dbReference>
<dbReference type="InterPro" id="IPR012110">
    <property type="entry name" value="PDC/IPDC-like"/>
</dbReference>
<dbReference type="Proteomes" id="UP000800092">
    <property type="component" value="Unassembled WGS sequence"/>
</dbReference>
<keyword evidence="7" id="KW-0210">Decarboxylase</keyword>
<keyword evidence="16" id="KW-0670">Pyruvate</keyword>
<comment type="cofactor">
    <cofactor evidence="11">
        <name>Mg(2+)</name>
        <dbReference type="ChEBI" id="CHEBI:18420"/>
    </cofactor>
    <text evidence="11">Binds 1 Mg(2+) per subunit.</text>
</comment>
<proteinExistence type="inferred from homology"/>
<dbReference type="InterPro" id="IPR029035">
    <property type="entry name" value="DHS-like_NAD/FAD-binding_dom"/>
</dbReference>
<feature type="binding site" evidence="11">
    <location>
        <position position="480"/>
    </location>
    <ligand>
        <name>Mg(2+)</name>
        <dbReference type="ChEBI" id="CHEBI:18420"/>
    </ligand>
</feature>
<dbReference type="EC" id="4.1.1.1" evidence="4"/>
<dbReference type="Pfam" id="PF00205">
    <property type="entry name" value="TPP_enzyme_M"/>
    <property type="match status" value="1"/>
</dbReference>
<dbReference type="EMBL" id="ML991853">
    <property type="protein sequence ID" value="KAF2229805.1"/>
    <property type="molecule type" value="Genomic_DNA"/>
</dbReference>
<dbReference type="CDD" id="cd07038">
    <property type="entry name" value="TPP_PYR_PDC_IPDC_like"/>
    <property type="match status" value="1"/>
</dbReference>
<dbReference type="SUPFAM" id="SSF52518">
    <property type="entry name" value="Thiamin diphosphate-binding fold (THDP-binding)"/>
    <property type="match status" value="2"/>
</dbReference>
<evidence type="ECO:0000256" key="7">
    <source>
        <dbReference type="ARBA" id="ARBA00022793"/>
    </source>
</evidence>
<accession>A0A6A6GVQ9</accession>
<dbReference type="GO" id="GO:0000949">
    <property type="term" value="P:aromatic amino acid family catabolic process to alcohol via Ehrlich pathway"/>
    <property type="evidence" value="ECO:0007669"/>
    <property type="project" value="TreeGrafter"/>
</dbReference>
<feature type="binding site" evidence="11">
    <location>
        <position position="453"/>
    </location>
    <ligand>
        <name>Mg(2+)</name>
        <dbReference type="ChEBI" id="CHEBI:18420"/>
    </ligand>
</feature>
<reference evidence="16" key="1">
    <citation type="journal article" date="2020" name="Stud. Mycol.">
        <title>101 Dothideomycetes genomes: a test case for predicting lifestyles and emergence of pathogens.</title>
        <authorList>
            <person name="Haridas S."/>
            <person name="Albert R."/>
            <person name="Binder M."/>
            <person name="Bloem J."/>
            <person name="Labutti K."/>
            <person name="Salamov A."/>
            <person name="Andreopoulos B."/>
            <person name="Baker S."/>
            <person name="Barry K."/>
            <person name="Bills G."/>
            <person name="Bluhm B."/>
            <person name="Cannon C."/>
            <person name="Castanera R."/>
            <person name="Culley D."/>
            <person name="Daum C."/>
            <person name="Ezra D."/>
            <person name="Gonzalez J."/>
            <person name="Henrissat B."/>
            <person name="Kuo A."/>
            <person name="Liang C."/>
            <person name="Lipzen A."/>
            <person name="Lutzoni F."/>
            <person name="Magnuson J."/>
            <person name="Mondo S."/>
            <person name="Nolan M."/>
            <person name="Ohm R."/>
            <person name="Pangilinan J."/>
            <person name="Park H.-J."/>
            <person name="Ramirez L."/>
            <person name="Alfaro M."/>
            <person name="Sun H."/>
            <person name="Tritt A."/>
            <person name="Yoshinaga Y."/>
            <person name="Zwiers L.-H."/>
            <person name="Turgeon B."/>
            <person name="Goodwin S."/>
            <person name="Spatafora J."/>
            <person name="Crous P."/>
            <person name="Grigoriev I."/>
        </authorList>
    </citation>
    <scope>NUCLEOTIDE SEQUENCE</scope>
    <source>
        <strain evidence="16">Tuck. ex Michener</strain>
    </source>
</reference>
<gene>
    <name evidence="16" type="ORF">EV356DRAFT_536910</name>
</gene>
<keyword evidence="9 12" id="KW-0786">Thiamine pyrophosphate</keyword>
<feature type="domain" description="Thiamine pyrophosphate enzyme TPP-binding" evidence="14">
    <location>
        <begin position="392"/>
        <end position="549"/>
    </location>
</feature>
<evidence type="ECO:0000313" key="16">
    <source>
        <dbReference type="EMBL" id="KAF2229805.1"/>
    </source>
</evidence>
<sequence length="584" mass="64207">MATISLGFYLWKRIREVGISSIMGLPGDFQLELLDYIYDVPGLQWMGNANELNSAYAADGYSRAKGIPGCLVTTHGVGELSAINGVAGAHAEQVKLIHVVGQTTRPMQKRNMMIHHSIGFDPDHRVYAKMSEPTRCAAVELAEITDLEKATWEIDRVIRECFVQSFPVYIFIPLDMVHEQVAASLLDTKIDLSMPSDSHAEAEAIDATIEALQEAKSPTAFIDVLAHRHNAKADAQAVLQKLNVPVSSSVMGKSIYDETLPNWIGVYNGVVGAAGTKNVMEHSDLVLVIGSLPSDTNTGGFSRKLSKENSIEVNPQSVIVKGRTFPNIWMKPFLKRLLSSLSSITISAPSSDHTLANGIHTDDNAATHITQAWIWSRLSAWFRSGDFLFADTGTAAFGFTDYPFPSKFSFQTQNYYGSIGWATPAALGCAAALQELAHETGQSTGRTLLITGDGSFQLTMAEVGTMITRRLRVTIMVINNAGYTIERAIHGAHQSYNDISPYNFRYTLQLFGMPDDQAEKSFRRVSTKEELEKVLGDTGFEEQEGVKMVEVVMDKIDAPARLLEQIATRGEKQINKMKEAGFLK</sequence>
<dbReference type="GO" id="GO:0005829">
    <property type="term" value="C:cytosol"/>
    <property type="evidence" value="ECO:0007669"/>
    <property type="project" value="TreeGrafter"/>
</dbReference>
<dbReference type="Pfam" id="PF02775">
    <property type="entry name" value="TPP_enzyme_C"/>
    <property type="match status" value="1"/>
</dbReference>
<evidence type="ECO:0000256" key="3">
    <source>
        <dbReference type="ARBA" id="ARBA00007812"/>
    </source>
</evidence>
<dbReference type="FunFam" id="3.40.50.970:FF:000024">
    <property type="entry name" value="Pyruvate decarboxylase isozyme"/>
    <property type="match status" value="1"/>
</dbReference>
<evidence type="ECO:0000256" key="8">
    <source>
        <dbReference type="ARBA" id="ARBA00022842"/>
    </source>
</evidence>
<evidence type="ECO:0000259" key="13">
    <source>
        <dbReference type="Pfam" id="PF00205"/>
    </source>
</evidence>
<dbReference type="Gene3D" id="3.40.50.970">
    <property type="match status" value="2"/>
</dbReference>
<feature type="domain" description="Thiamine pyrophosphate enzyme central" evidence="13">
    <location>
        <begin position="205"/>
        <end position="323"/>
    </location>
</feature>
<evidence type="ECO:0000259" key="15">
    <source>
        <dbReference type="Pfam" id="PF02776"/>
    </source>
</evidence>
<name>A0A6A6GVQ9_VIRVR</name>
<keyword evidence="6 11" id="KW-0479">Metal-binding</keyword>
<evidence type="ECO:0000313" key="17">
    <source>
        <dbReference type="Proteomes" id="UP000800092"/>
    </source>
</evidence>
<dbReference type="InterPro" id="IPR012001">
    <property type="entry name" value="Thiamin_PyroP_enz_TPP-bd_dom"/>
</dbReference>
<dbReference type="Pfam" id="PF02776">
    <property type="entry name" value="TPP_enzyme_N"/>
    <property type="match status" value="1"/>
</dbReference>
<keyword evidence="10" id="KW-0456">Lyase</keyword>
<keyword evidence="8 11" id="KW-0460">Magnesium</keyword>
<dbReference type="PIRSF" id="PIRSF036565">
    <property type="entry name" value="Pyruvt_ip_decrb"/>
    <property type="match status" value="1"/>
</dbReference>
<dbReference type="PANTHER" id="PTHR43452">
    <property type="entry name" value="PYRUVATE DECARBOXYLASE"/>
    <property type="match status" value="1"/>
</dbReference>
<evidence type="ECO:0000256" key="11">
    <source>
        <dbReference type="PIRSR" id="PIRSR036565-2"/>
    </source>
</evidence>
<dbReference type="GO" id="GO:0005634">
    <property type="term" value="C:nucleus"/>
    <property type="evidence" value="ECO:0007669"/>
    <property type="project" value="TreeGrafter"/>
</dbReference>
<dbReference type="InterPro" id="IPR011766">
    <property type="entry name" value="TPP_enzyme_TPP-bd"/>
</dbReference>
<feature type="domain" description="Thiamine pyrophosphate enzyme N-terminal TPP-binding" evidence="15">
    <location>
        <begin position="6"/>
        <end position="113"/>
    </location>
</feature>
<feature type="binding site" evidence="11">
    <location>
        <position position="482"/>
    </location>
    <ligand>
        <name>Mg(2+)</name>
        <dbReference type="ChEBI" id="CHEBI:18420"/>
    </ligand>
</feature>
<dbReference type="FunFam" id="3.40.50.970:FF:000019">
    <property type="entry name" value="Pyruvate decarboxylase isozyme"/>
    <property type="match status" value="1"/>
</dbReference>
<evidence type="ECO:0000256" key="1">
    <source>
        <dbReference type="ARBA" id="ARBA00001041"/>
    </source>
</evidence>
<comment type="cofactor">
    <cofactor evidence="2">
        <name>thiamine diphosphate</name>
        <dbReference type="ChEBI" id="CHEBI:58937"/>
    </cofactor>
</comment>
<organism evidence="16 17">
    <name type="scientific">Viridothelium virens</name>
    <name type="common">Speckled blister lichen</name>
    <name type="synonym">Trypethelium virens</name>
    <dbReference type="NCBI Taxonomy" id="1048519"/>
    <lineage>
        <taxon>Eukaryota</taxon>
        <taxon>Fungi</taxon>
        <taxon>Dikarya</taxon>
        <taxon>Ascomycota</taxon>
        <taxon>Pezizomycotina</taxon>
        <taxon>Dothideomycetes</taxon>
        <taxon>Dothideomycetes incertae sedis</taxon>
        <taxon>Trypetheliales</taxon>
        <taxon>Trypetheliaceae</taxon>
        <taxon>Viridothelium</taxon>
    </lineage>
</organism>
<dbReference type="CDD" id="cd02005">
    <property type="entry name" value="TPP_PDC_IPDC"/>
    <property type="match status" value="1"/>
</dbReference>
<comment type="catalytic activity">
    <reaction evidence="1">
        <text>a 2-oxocarboxylate + H(+) = an aldehyde + CO2</text>
        <dbReference type="Rhea" id="RHEA:11628"/>
        <dbReference type="ChEBI" id="CHEBI:15378"/>
        <dbReference type="ChEBI" id="CHEBI:16526"/>
        <dbReference type="ChEBI" id="CHEBI:17478"/>
        <dbReference type="ChEBI" id="CHEBI:35179"/>
        <dbReference type="EC" id="4.1.1.1"/>
    </reaction>
</comment>
<dbReference type="InterPro" id="IPR012000">
    <property type="entry name" value="Thiamin_PyroP_enz_cen_dom"/>
</dbReference>
<dbReference type="Gene3D" id="3.40.50.1220">
    <property type="entry name" value="TPP-binding domain"/>
    <property type="match status" value="1"/>
</dbReference>
<evidence type="ECO:0000256" key="9">
    <source>
        <dbReference type="ARBA" id="ARBA00023052"/>
    </source>
</evidence>
<dbReference type="InterPro" id="IPR047213">
    <property type="entry name" value="TPP_PYR_PDC_IPDC-like"/>
</dbReference>
<keyword evidence="17" id="KW-1185">Reference proteome</keyword>
<evidence type="ECO:0000256" key="6">
    <source>
        <dbReference type="ARBA" id="ARBA00022723"/>
    </source>
</evidence>
<dbReference type="InterPro" id="IPR029061">
    <property type="entry name" value="THDP-binding"/>
</dbReference>
<evidence type="ECO:0000256" key="10">
    <source>
        <dbReference type="ARBA" id="ARBA00023239"/>
    </source>
</evidence>
<dbReference type="GO" id="GO:0000287">
    <property type="term" value="F:magnesium ion binding"/>
    <property type="evidence" value="ECO:0007669"/>
    <property type="project" value="InterPro"/>
</dbReference>
<dbReference type="AlphaFoldDB" id="A0A6A6GVQ9"/>
<dbReference type="GO" id="GO:0030976">
    <property type="term" value="F:thiamine pyrophosphate binding"/>
    <property type="evidence" value="ECO:0007669"/>
    <property type="project" value="InterPro"/>
</dbReference>
<dbReference type="OrthoDB" id="308383at2759"/>
<comment type="similarity">
    <text evidence="3 12">Belongs to the TPP enzyme family.</text>
</comment>
<dbReference type="InterPro" id="IPR047214">
    <property type="entry name" value="TPP_PDC_IPDC"/>
</dbReference>
<evidence type="ECO:0000259" key="14">
    <source>
        <dbReference type="Pfam" id="PF02775"/>
    </source>
</evidence>
<dbReference type="GO" id="GO:0004737">
    <property type="term" value="F:pyruvate decarboxylase activity"/>
    <property type="evidence" value="ECO:0007669"/>
    <property type="project" value="UniProtKB-EC"/>
</dbReference>
<dbReference type="PANTHER" id="PTHR43452:SF30">
    <property type="entry name" value="PYRUVATE DECARBOXYLASE ISOZYME 1-RELATED"/>
    <property type="match status" value="1"/>
</dbReference>
<evidence type="ECO:0000256" key="2">
    <source>
        <dbReference type="ARBA" id="ARBA00001964"/>
    </source>
</evidence>
<evidence type="ECO:0000256" key="4">
    <source>
        <dbReference type="ARBA" id="ARBA00013202"/>
    </source>
</evidence>
<protein>
    <recommendedName>
        <fullName evidence="5">Pyruvate decarboxylase</fullName>
        <ecNumber evidence="4">4.1.1.1</ecNumber>
    </recommendedName>
</protein>
<evidence type="ECO:0000256" key="5">
    <source>
        <dbReference type="ARBA" id="ARBA00014422"/>
    </source>
</evidence>